<dbReference type="NCBIfam" id="TIGR00328">
    <property type="entry name" value="flhB"/>
    <property type="match status" value="1"/>
</dbReference>
<dbReference type="GO" id="GO:0044780">
    <property type="term" value="P:bacterial-type flagellum assembly"/>
    <property type="evidence" value="ECO:0007669"/>
    <property type="project" value="InterPro"/>
</dbReference>
<evidence type="ECO:0000256" key="12">
    <source>
        <dbReference type="ARBA" id="ARBA00025078"/>
    </source>
</evidence>
<dbReference type="HOGENOM" id="CLU_041013_1_0_6"/>
<dbReference type="PRINTS" id="PR00950">
    <property type="entry name" value="TYPE3IMSPROT"/>
</dbReference>
<keyword evidence="7 13" id="KW-1005">Bacterial flagellum biogenesis</keyword>
<gene>
    <name evidence="14" type="primary">flhb</name>
    <name evidence="13" type="synonym">flhB</name>
    <name evidence="14" type="ORF">BUMPUSDA_CDS00353</name>
</gene>
<evidence type="ECO:0000256" key="11">
    <source>
        <dbReference type="ARBA" id="ARBA00023225"/>
    </source>
</evidence>
<dbReference type="InterPro" id="IPR029025">
    <property type="entry name" value="T3SS_substrate_exporter_C"/>
</dbReference>
<dbReference type="AlphaFoldDB" id="W0P440"/>
<dbReference type="SUPFAM" id="SSF160544">
    <property type="entry name" value="EscU C-terminal domain-like"/>
    <property type="match status" value="1"/>
</dbReference>
<keyword evidence="9 13" id="KW-1133">Transmembrane helix</keyword>
<dbReference type="Gene3D" id="3.40.1690.10">
    <property type="entry name" value="secretion proteins EscU"/>
    <property type="match status" value="1"/>
</dbReference>
<evidence type="ECO:0000256" key="4">
    <source>
        <dbReference type="ARBA" id="ARBA00022448"/>
    </source>
</evidence>
<dbReference type="Pfam" id="PF01312">
    <property type="entry name" value="Bac_export_2"/>
    <property type="match status" value="1"/>
</dbReference>
<evidence type="ECO:0000256" key="2">
    <source>
        <dbReference type="ARBA" id="ARBA00010690"/>
    </source>
</evidence>
<dbReference type="FunFam" id="3.40.1690.10:FF:000001">
    <property type="entry name" value="Flagellar biosynthetic protein FlhB"/>
    <property type="match status" value="1"/>
</dbReference>
<dbReference type="PANTHER" id="PTHR30531:SF12">
    <property type="entry name" value="FLAGELLAR BIOSYNTHETIC PROTEIN FLHB"/>
    <property type="match status" value="1"/>
</dbReference>
<name>W0P440_BUCMP</name>
<keyword evidence="6 13" id="KW-0812">Transmembrane</keyword>
<accession>W0P440</accession>
<evidence type="ECO:0000256" key="9">
    <source>
        <dbReference type="ARBA" id="ARBA00022989"/>
    </source>
</evidence>
<dbReference type="InterPro" id="IPR006135">
    <property type="entry name" value="T3SS_substrate_exporter"/>
</dbReference>
<feature type="transmembrane region" description="Helical" evidence="13">
    <location>
        <begin position="184"/>
        <end position="210"/>
    </location>
</feature>
<dbReference type="GO" id="GO:0009306">
    <property type="term" value="P:protein secretion"/>
    <property type="evidence" value="ECO:0007669"/>
    <property type="project" value="InterPro"/>
</dbReference>
<evidence type="ECO:0000256" key="10">
    <source>
        <dbReference type="ARBA" id="ARBA00023136"/>
    </source>
</evidence>
<dbReference type="Proteomes" id="UP000019087">
    <property type="component" value="Chromosome"/>
</dbReference>
<keyword evidence="5 13" id="KW-1003">Cell membrane</keyword>
<comment type="subcellular location">
    <subcellularLocation>
        <location evidence="1">Cell membrane</location>
        <topology evidence="1">Multi-pass membrane protein</topology>
    </subcellularLocation>
</comment>
<keyword evidence="4 13" id="KW-0813">Transport</keyword>
<dbReference type="EMBL" id="CP002697">
    <property type="protein sequence ID" value="AHG60135.1"/>
    <property type="molecule type" value="Genomic_DNA"/>
</dbReference>
<keyword evidence="10 13" id="KW-0472">Membrane</keyword>
<comment type="similarity">
    <text evidence="2 13">Belongs to the type III secretion exporter family.</text>
</comment>
<evidence type="ECO:0000256" key="1">
    <source>
        <dbReference type="ARBA" id="ARBA00004651"/>
    </source>
</evidence>
<proteinExistence type="inferred from homology"/>
<dbReference type="KEGG" id="bapu:BUMPUSDA_CDS00353"/>
<feature type="transmembrane region" description="Helical" evidence="13">
    <location>
        <begin position="29"/>
        <end position="49"/>
    </location>
</feature>
<dbReference type="PANTHER" id="PTHR30531">
    <property type="entry name" value="FLAGELLAR BIOSYNTHETIC PROTEIN FLHB"/>
    <property type="match status" value="1"/>
</dbReference>
<feature type="transmembrane region" description="Helical" evidence="13">
    <location>
        <begin position="88"/>
        <end position="115"/>
    </location>
</feature>
<comment type="function">
    <text evidence="12 13">Required for formation of the rod structure in the basal body of the flagellar apparatus. Together with FliI and FliH, may constitute the export apparatus of flagellin.</text>
</comment>
<evidence type="ECO:0000256" key="7">
    <source>
        <dbReference type="ARBA" id="ARBA00022795"/>
    </source>
</evidence>
<evidence type="ECO:0000256" key="8">
    <source>
        <dbReference type="ARBA" id="ARBA00022927"/>
    </source>
</evidence>
<keyword evidence="11 13" id="KW-1006">Bacterial flagellum protein export</keyword>
<feature type="transmembrane region" description="Helical" evidence="13">
    <location>
        <begin position="136"/>
        <end position="164"/>
    </location>
</feature>
<evidence type="ECO:0000256" key="3">
    <source>
        <dbReference type="ARBA" id="ARBA00021622"/>
    </source>
</evidence>
<dbReference type="RefSeq" id="WP_025368882.1">
    <property type="nucleotide sequence ID" value="NZ_CP002697.1"/>
</dbReference>
<keyword evidence="8 13" id="KW-0653">Protein transport</keyword>
<evidence type="ECO:0000256" key="6">
    <source>
        <dbReference type="ARBA" id="ARBA00022692"/>
    </source>
</evidence>
<dbReference type="GO" id="GO:0005886">
    <property type="term" value="C:plasma membrane"/>
    <property type="evidence" value="ECO:0007669"/>
    <property type="project" value="UniProtKB-SubCell"/>
</dbReference>
<organism evidence="14 15">
    <name type="scientific">Buchnera aphidicola str. USDA</name>
    <name type="common">Myzus persicae</name>
    <dbReference type="NCBI Taxonomy" id="1009856"/>
    <lineage>
        <taxon>Bacteria</taxon>
        <taxon>Pseudomonadati</taxon>
        <taxon>Pseudomonadota</taxon>
        <taxon>Gammaproteobacteria</taxon>
        <taxon>Enterobacterales</taxon>
        <taxon>Erwiniaceae</taxon>
        <taxon>Buchnera</taxon>
    </lineage>
</organism>
<dbReference type="InterPro" id="IPR006136">
    <property type="entry name" value="FlhB"/>
</dbReference>
<reference evidence="14 15" key="1">
    <citation type="journal article" date="2013" name="BMC Genomics">
        <title>Comparative analysis of genome sequences from four strains of the Buchnera aphidicola Mp endosymbion of the green peach aphid, Myzus persicae.</title>
        <authorList>
            <person name="Jiang Z."/>
            <person name="Jones D.H."/>
            <person name="Khuri S."/>
            <person name="Tsinoremas N.F."/>
            <person name="Wyss T."/>
            <person name="Jander G."/>
            <person name="Wilson A.C."/>
        </authorList>
    </citation>
    <scope>NUCLEOTIDE SEQUENCE [LARGE SCALE GENOMIC DNA]</scope>
    <source>
        <strain evidence="15">str. USDA (Myzus persicae)</strain>
    </source>
</reference>
<evidence type="ECO:0000313" key="15">
    <source>
        <dbReference type="Proteomes" id="UP000019087"/>
    </source>
</evidence>
<sequence length="380" mass="44441">MNHNVNEEKTENPTEHKIKKFRQKGKTKYSRELNSLLILLVGFISLWYFKETIFLSVSEVMLNSFCFNNNLINDKNNLLKIFTVIKNVFFIFLPFFISLLIIVIVPSIFLSGIKLNLKSLEFNFKKLNPFHGLKRIFSFQILVEFFKIILKLFVVSSISFWYLYVSFYEILFLIKERSISSLLHGFNIIAICCVLVILGLVPIVFFDIILQQFSYYKKLKMTHQEIKDELREKEGNPSIKMRIRQEMRATIRRRMISDIPKADVIITNPIHYSVALQYDEKKMHAPKVIAKGIGEIAVKIQILGSKNNISIISAPSLARALYRYSEIGQYIPGPLYKAVSEVLAWVWKVRKWKKEGGIFPEKPQNIIVPSEFTFIREHKK</sequence>
<dbReference type="PATRIC" id="fig|1009856.3.peg.233"/>
<evidence type="ECO:0000313" key="14">
    <source>
        <dbReference type="EMBL" id="AHG60135.1"/>
    </source>
</evidence>
<evidence type="ECO:0000256" key="5">
    <source>
        <dbReference type="ARBA" id="ARBA00022475"/>
    </source>
</evidence>
<evidence type="ECO:0000256" key="13">
    <source>
        <dbReference type="RuleBase" id="RU364091"/>
    </source>
</evidence>
<protein>
    <recommendedName>
        <fullName evidence="3 13">Flagellar biosynthetic protein FlhB</fullName>
    </recommendedName>
</protein>